<evidence type="ECO:0000256" key="1">
    <source>
        <dbReference type="SAM" id="Phobius"/>
    </source>
</evidence>
<evidence type="ECO:0000313" key="2">
    <source>
        <dbReference type="EMBL" id="KAK1425552.1"/>
    </source>
</evidence>
<keyword evidence="3" id="KW-1185">Reference proteome</keyword>
<evidence type="ECO:0000313" key="3">
    <source>
        <dbReference type="Proteomes" id="UP001229421"/>
    </source>
</evidence>
<keyword evidence="1" id="KW-0812">Transmembrane</keyword>
<accession>A0AAD8NYE0</accession>
<dbReference type="Proteomes" id="UP001229421">
    <property type="component" value="Unassembled WGS sequence"/>
</dbReference>
<dbReference type="AlphaFoldDB" id="A0AAD8NYE0"/>
<feature type="transmembrane region" description="Helical" evidence="1">
    <location>
        <begin position="6"/>
        <end position="25"/>
    </location>
</feature>
<reference evidence="2" key="1">
    <citation type="journal article" date="2023" name="bioRxiv">
        <title>Improved chromosome-level genome assembly for marigold (Tagetes erecta).</title>
        <authorList>
            <person name="Jiang F."/>
            <person name="Yuan L."/>
            <person name="Wang S."/>
            <person name="Wang H."/>
            <person name="Xu D."/>
            <person name="Wang A."/>
            <person name="Fan W."/>
        </authorList>
    </citation>
    <scope>NUCLEOTIDE SEQUENCE</scope>
    <source>
        <strain evidence="2">WSJ</strain>
        <tissue evidence="2">Leaf</tissue>
    </source>
</reference>
<name>A0AAD8NYE0_TARER</name>
<organism evidence="2 3">
    <name type="scientific">Tagetes erecta</name>
    <name type="common">African marigold</name>
    <dbReference type="NCBI Taxonomy" id="13708"/>
    <lineage>
        <taxon>Eukaryota</taxon>
        <taxon>Viridiplantae</taxon>
        <taxon>Streptophyta</taxon>
        <taxon>Embryophyta</taxon>
        <taxon>Tracheophyta</taxon>
        <taxon>Spermatophyta</taxon>
        <taxon>Magnoliopsida</taxon>
        <taxon>eudicotyledons</taxon>
        <taxon>Gunneridae</taxon>
        <taxon>Pentapetalae</taxon>
        <taxon>asterids</taxon>
        <taxon>campanulids</taxon>
        <taxon>Asterales</taxon>
        <taxon>Asteraceae</taxon>
        <taxon>Asteroideae</taxon>
        <taxon>Heliantheae alliance</taxon>
        <taxon>Tageteae</taxon>
        <taxon>Tagetes</taxon>
    </lineage>
</organism>
<protein>
    <submittedName>
        <fullName evidence="2">Uncharacterized protein</fullName>
    </submittedName>
</protein>
<comment type="caution">
    <text evidence="2">The sequence shown here is derived from an EMBL/GenBank/DDBJ whole genome shotgun (WGS) entry which is preliminary data.</text>
</comment>
<proteinExistence type="predicted"/>
<keyword evidence="1" id="KW-1133">Transmembrane helix</keyword>
<dbReference type="EMBL" id="JAUHHV010000005">
    <property type="protein sequence ID" value="KAK1425552.1"/>
    <property type="molecule type" value="Genomic_DNA"/>
</dbReference>
<sequence length="77" mass="8807">MVNILSSGTCSWFILVVCCFPLLFINKYLATKFHSDLVCIKINISRVQWVWTCGSKDKYTRSAHGSHLSKHASKHYS</sequence>
<gene>
    <name evidence="2" type="ORF">QVD17_20906</name>
</gene>
<keyword evidence="1" id="KW-0472">Membrane</keyword>